<organism evidence="2 3">
    <name type="scientific">Chlorella vulgaris</name>
    <name type="common">Green alga</name>
    <dbReference type="NCBI Taxonomy" id="3077"/>
    <lineage>
        <taxon>Eukaryota</taxon>
        <taxon>Viridiplantae</taxon>
        <taxon>Chlorophyta</taxon>
        <taxon>core chlorophytes</taxon>
        <taxon>Trebouxiophyceae</taxon>
        <taxon>Chlorellales</taxon>
        <taxon>Chlorellaceae</taxon>
        <taxon>Chlorella clade</taxon>
        <taxon>Chlorella</taxon>
    </lineage>
</organism>
<dbReference type="Gene3D" id="3.90.280.10">
    <property type="entry name" value="PEBP-like"/>
    <property type="match status" value="1"/>
</dbReference>
<dbReference type="PANTHER" id="PTHR11362:SF82">
    <property type="entry name" value="PHOSPHATIDYLETHANOLAMINE-BINDING PROTEIN 4"/>
    <property type="match status" value="1"/>
</dbReference>
<dbReference type="Pfam" id="PF01161">
    <property type="entry name" value="PBP"/>
    <property type="match status" value="1"/>
</dbReference>
<dbReference type="InterPro" id="IPR001858">
    <property type="entry name" value="Phosphatidylethanolamine-bd_CS"/>
</dbReference>
<dbReference type="PROSITE" id="PS01220">
    <property type="entry name" value="PBP"/>
    <property type="match status" value="1"/>
</dbReference>
<proteinExistence type="inferred from homology"/>
<dbReference type="OrthoDB" id="506124at2759"/>
<sequence length="190" mass="21022">MPKPVTSLSQIAGRPPEISDYPDRISDTTVAFAMCKAVPEIVDEVTESAKFSLRYGSMPVENGMLLNSMDNALLEEPFLEIATPGTYTLIVVDPDAPSPQAPKHRSWLHWMAINIPQHDVARGEEAVPYMPPEPARGKHRILYLLFKQQGRVTVHPPAKRQGFQVRAFAQEHNLGAPAAGLFVWAVNGEE</sequence>
<evidence type="ECO:0000256" key="1">
    <source>
        <dbReference type="ARBA" id="ARBA00007091"/>
    </source>
</evidence>
<reference evidence="2" key="1">
    <citation type="journal article" date="2019" name="Plant J.">
        <title>Chlorella vulgaris genome assembly and annotation reveals the molecular basis for metabolic acclimation to high light conditions.</title>
        <authorList>
            <person name="Cecchin M."/>
            <person name="Marcolungo L."/>
            <person name="Rossato M."/>
            <person name="Girolomoni L."/>
            <person name="Cosentino E."/>
            <person name="Cuine S."/>
            <person name="Li-Beisson Y."/>
            <person name="Delledonne M."/>
            <person name="Ballottari M."/>
        </authorList>
    </citation>
    <scope>NUCLEOTIDE SEQUENCE</scope>
    <source>
        <strain evidence="2">211/11P</strain>
    </source>
</reference>
<dbReference type="InterPro" id="IPR036610">
    <property type="entry name" value="PEBP-like_sf"/>
</dbReference>
<keyword evidence="3" id="KW-1185">Reference proteome</keyword>
<evidence type="ECO:0000313" key="3">
    <source>
        <dbReference type="Proteomes" id="UP001055712"/>
    </source>
</evidence>
<gene>
    <name evidence="2" type="ORF">D9Q98_008456</name>
</gene>
<dbReference type="CDD" id="cd00866">
    <property type="entry name" value="PEBP_euk"/>
    <property type="match status" value="1"/>
</dbReference>
<dbReference type="EMBL" id="SIDB01000012">
    <property type="protein sequence ID" value="KAI3425078.1"/>
    <property type="molecule type" value="Genomic_DNA"/>
</dbReference>
<reference evidence="2" key="2">
    <citation type="submission" date="2020-11" db="EMBL/GenBank/DDBJ databases">
        <authorList>
            <person name="Cecchin M."/>
            <person name="Marcolungo L."/>
            <person name="Rossato M."/>
            <person name="Girolomoni L."/>
            <person name="Cosentino E."/>
            <person name="Cuine S."/>
            <person name="Li-Beisson Y."/>
            <person name="Delledonne M."/>
            <person name="Ballottari M."/>
        </authorList>
    </citation>
    <scope>NUCLEOTIDE SEQUENCE</scope>
    <source>
        <strain evidence="2">211/11P</strain>
        <tissue evidence="2">Whole cell</tissue>
    </source>
</reference>
<dbReference type="AlphaFoldDB" id="A0A9D4YT91"/>
<dbReference type="InterPro" id="IPR008914">
    <property type="entry name" value="PEBP"/>
</dbReference>
<accession>A0A9D4YT91</accession>
<dbReference type="SUPFAM" id="SSF49777">
    <property type="entry name" value="PEBP-like"/>
    <property type="match status" value="1"/>
</dbReference>
<dbReference type="InterPro" id="IPR035810">
    <property type="entry name" value="PEBP_euk"/>
</dbReference>
<evidence type="ECO:0000313" key="2">
    <source>
        <dbReference type="EMBL" id="KAI3425078.1"/>
    </source>
</evidence>
<dbReference type="PANTHER" id="PTHR11362">
    <property type="entry name" value="PHOSPHATIDYLETHANOLAMINE-BINDING PROTEIN"/>
    <property type="match status" value="1"/>
</dbReference>
<comment type="similarity">
    <text evidence="1">Belongs to the phosphatidylethanolamine-binding protein family.</text>
</comment>
<protein>
    <submittedName>
        <fullName evidence="2">Uncharacterized protein</fullName>
    </submittedName>
</protein>
<comment type="caution">
    <text evidence="2">The sequence shown here is derived from an EMBL/GenBank/DDBJ whole genome shotgun (WGS) entry which is preliminary data.</text>
</comment>
<dbReference type="Proteomes" id="UP001055712">
    <property type="component" value="Unassembled WGS sequence"/>
</dbReference>
<name>A0A9D4YT91_CHLVU</name>